<dbReference type="InterPro" id="IPR027417">
    <property type="entry name" value="P-loop_NTPase"/>
</dbReference>
<keyword evidence="1" id="KW-0808">Transferase</keyword>
<evidence type="ECO:0000256" key="2">
    <source>
        <dbReference type="ARBA" id="ARBA00023180"/>
    </source>
</evidence>
<reference evidence="5" key="1">
    <citation type="journal article" date="2019" name="Int. J. Syst. Evol. Microbiol.">
        <title>The Global Catalogue of Microorganisms (GCM) 10K type strain sequencing project: providing services to taxonomists for standard genome sequencing and annotation.</title>
        <authorList>
            <consortium name="The Broad Institute Genomics Platform"/>
            <consortium name="The Broad Institute Genome Sequencing Center for Infectious Disease"/>
            <person name="Wu L."/>
            <person name="Ma J."/>
        </authorList>
    </citation>
    <scope>NUCLEOTIDE SEQUENCE [LARGE SCALE GENOMIC DNA]</scope>
    <source>
        <strain evidence="5">JCM 18326</strain>
    </source>
</reference>
<dbReference type="RefSeq" id="WP_345369607.1">
    <property type="nucleotide sequence ID" value="NZ_BAABJX010000017.1"/>
</dbReference>
<name>A0ABP9D529_9BACT</name>
<accession>A0ABP9D529</accession>
<organism evidence="4 5">
    <name type="scientific">Algivirga pacifica</name>
    <dbReference type="NCBI Taxonomy" id="1162670"/>
    <lineage>
        <taxon>Bacteria</taxon>
        <taxon>Pseudomonadati</taxon>
        <taxon>Bacteroidota</taxon>
        <taxon>Cytophagia</taxon>
        <taxon>Cytophagales</taxon>
        <taxon>Flammeovirgaceae</taxon>
        <taxon>Algivirga</taxon>
    </lineage>
</organism>
<evidence type="ECO:0000313" key="4">
    <source>
        <dbReference type="EMBL" id="GAA4826779.1"/>
    </source>
</evidence>
<keyword evidence="5" id="KW-1185">Reference proteome</keyword>
<dbReference type="InterPro" id="IPR037359">
    <property type="entry name" value="NST/OST"/>
</dbReference>
<dbReference type="InterPro" id="IPR000863">
    <property type="entry name" value="Sulfotransferase_dom"/>
</dbReference>
<feature type="domain" description="Sulfotransferase" evidence="3">
    <location>
        <begin position="14"/>
        <end position="242"/>
    </location>
</feature>
<protein>
    <recommendedName>
        <fullName evidence="3">Sulfotransferase domain-containing protein</fullName>
    </recommendedName>
</protein>
<dbReference type="SUPFAM" id="SSF52540">
    <property type="entry name" value="P-loop containing nucleoside triphosphate hydrolases"/>
    <property type="match status" value="1"/>
</dbReference>
<sequence>MENGLILNNKKVNFFVVGAAKSGTTTLYQMLKKHPEVFLCPIKEPNFFSTEFKIEDCREDIQNNIKFDFDQYYLDTPLKEKHNACIDTLEQYEKLFKDVKDHKLIGDFSTSYLPSKTAPVEIYNYNKEAKIIIILRNPIARTISHYLMDNKGLEMDEDSIIGELKSDFKTKNKGYFKTNMYLDLSLYYAQVKRYLDIFPRNQILFLDFDQLKRNSNQVYESICNFLDIEATPSDSNEDEIHNQTYLYRNVLLKSIARILPSTFKSKLAFLKSFFMRPYKKQEISPKVKSYIDSVVGEDYIKVKELIK</sequence>
<dbReference type="EMBL" id="BAABJX010000017">
    <property type="protein sequence ID" value="GAA4826779.1"/>
    <property type="molecule type" value="Genomic_DNA"/>
</dbReference>
<comment type="caution">
    <text evidence="4">The sequence shown here is derived from an EMBL/GenBank/DDBJ whole genome shotgun (WGS) entry which is preliminary data.</text>
</comment>
<evidence type="ECO:0000259" key="3">
    <source>
        <dbReference type="Pfam" id="PF00685"/>
    </source>
</evidence>
<dbReference type="Proteomes" id="UP001500298">
    <property type="component" value="Unassembled WGS sequence"/>
</dbReference>
<keyword evidence="2" id="KW-0325">Glycoprotein</keyword>
<dbReference type="PANTHER" id="PTHR10605:SF56">
    <property type="entry name" value="BIFUNCTIONAL HEPARAN SULFATE N-DEACETYLASE_N-SULFOTRANSFERASE"/>
    <property type="match status" value="1"/>
</dbReference>
<gene>
    <name evidence="4" type="ORF">GCM10023331_09340</name>
</gene>
<evidence type="ECO:0000313" key="5">
    <source>
        <dbReference type="Proteomes" id="UP001500298"/>
    </source>
</evidence>
<dbReference type="Gene3D" id="3.40.50.300">
    <property type="entry name" value="P-loop containing nucleotide triphosphate hydrolases"/>
    <property type="match status" value="1"/>
</dbReference>
<proteinExistence type="predicted"/>
<dbReference type="Pfam" id="PF00685">
    <property type="entry name" value="Sulfotransfer_1"/>
    <property type="match status" value="1"/>
</dbReference>
<evidence type="ECO:0000256" key="1">
    <source>
        <dbReference type="ARBA" id="ARBA00022679"/>
    </source>
</evidence>
<dbReference type="PANTHER" id="PTHR10605">
    <property type="entry name" value="HEPARAN SULFATE SULFOTRANSFERASE"/>
    <property type="match status" value="1"/>
</dbReference>